<evidence type="ECO:0000313" key="1">
    <source>
        <dbReference type="EMBL" id="BAJ98006.1"/>
    </source>
</evidence>
<accession>F2DSD5</accession>
<organism evidence="1">
    <name type="scientific">Hordeum vulgare subsp. vulgare</name>
    <name type="common">Domesticated barley</name>
    <dbReference type="NCBI Taxonomy" id="112509"/>
    <lineage>
        <taxon>Eukaryota</taxon>
        <taxon>Viridiplantae</taxon>
        <taxon>Streptophyta</taxon>
        <taxon>Embryophyta</taxon>
        <taxon>Tracheophyta</taxon>
        <taxon>Spermatophyta</taxon>
        <taxon>Magnoliopsida</taxon>
        <taxon>Liliopsida</taxon>
        <taxon>Poales</taxon>
        <taxon>Poaceae</taxon>
        <taxon>BOP clade</taxon>
        <taxon>Pooideae</taxon>
        <taxon>Triticodae</taxon>
        <taxon>Triticeae</taxon>
        <taxon>Hordeinae</taxon>
        <taxon>Hordeum</taxon>
    </lineage>
</organism>
<protein>
    <submittedName>
        <fullName evidence="1">Predicted protein</fullName>
    </submittedName>
</protein>
<proteinExistence type="evidence at transcript level"/>
<dbReference type="EMBL" id="AK366803">
    <property type="protein sequence ID" value="BAJ98006.1"/>
    <property type="molecule type" value="mRNA"/>
</dbReference>
<dbReference type="AlphaFoldDB" id="F2DSD5"/>
<name>F2DSD5_HORVV</name>
<sequence>MEDLRNSNVQSNSLTLDHASHWRHNPHARLLSLIELANFHHSNLKRKAPQEAINFIEQFLAKTLGSGLFYNVVRQRYAYPGLFESFLELMQEASIKNFPVQHRDLEAVKQLYHSQLTRLIKEAPPTFCHYYQERL</sequence>
<reference evidence="1" key="1">
    <citation type="journal article" date="2011" name="Plant Physiol.">
        <title>Comprehensive sequence analysis of 24,783 barley full-length cDNAs derived from 12 clone libraries.</title>
        <authorList>
            <person name="Matsumoto T."/>
            <person name="Tanaka T."/>
            <person name="Sakai H."/>
            <person name="Amano N."/>
            <person name="Kanamori H."/>
            <person name="Kurita K."/>
            <person name="Kikuta A."/>
            <person name="Kamiya K."/>
            <person name="Yamamoto M."/>
            <person name="Ikawa H."/>
            <person name="Fujii N."/>
            <person name="Hori K."/>
            <person name="Itoh T."/>
            <person name="Sato K."/>
        </authorList>
    </citation>
    <scope>NUCLEOTIDE SEQUENCE</scope>
    <source>
        <tissue evidence="1">Shoot and root</tissue>
    </source>
</reference>